<proteinExistence type="predicted"/>
<comment type="caution">
    <text evidence="2">The sequence shown here is derived from an EMBL/GenBank/DDBJ whole genome shotgun (WGS) entry which is preliminary data.</text>
</comment>
<dbReference type="OrthoDB" id="5278907at2759"/>
<evidence type="ECO:0008006" key="4">
    <source>
        <dbReference type="Google" id="ProtNLM"/>
    </source>
</evidence>
<feature type="transmembrane region" description="Helical" evidence="1">
    <location>
        <begin position="67"/>
        <end position="87"/>
    </location>
</feature>
<sequence length="141" mass="16581">MLPTIVRRTAQATVRKTAPYIYTNPHKAKHTWPPDFSNIHPKHQFRLERKFKRRTKLKWARPRWTKAVKLVQFGSIVFVTIYGVLFLDWNDATSVNPSKPPFYGVRKWFFGMVDSIWSRDDVRRRPGEGLDDSSPVAKPEN</sequence>
<keyword evidence="1" id="KW-0472">Membrane</keyword>
<keyword evidence="3" id="KW-1185">Reference proteome</keyword>
<keyword evidence="1" id="KW-1133">Transmembrane helix</keyword>
<name>A0A9N9PSN7_9HELO</name>
<evidence type="ECO:0000313" key="2">
    <source>
        <dbReference type="EMBL" id="CAG8973723.1"/>
    </source>
</evidence>
<dbReference type="Proteomes" id="UP000701801">
    <property type="component" value="Unassembled WGS sequence"/>
</dbReference>
<accession>A0A9N9PSN7</accession>
<evidence type="ECO:0000256" key="1">
    <source>
        <dbReference type="SAM" id="Phobius"/>
    </source>
</evidence>
<gene>
    <name evidence="2" type="ORF">HYALB_00006996</name>
</gene>
<dbReference type="AlphaFoldDB" id="A0A9N9PSN7"/>
<dbReference type="EMBL" id="CAJVRM010000078">
    <property type="protein sequence ID" value="CAG8973723.1"/>
    <property type="molecule type" value="Genomic_DNA"/>
</dbReference>
<keyword evidence="1" id="KW-0812">Transmembrane</keyword>
<organism evidence="2 3">
    <name type="scientific">Hymenoscyphus albidus</name>
    <dbReference type="NCBI Taxonomy" id="595503"/>
    <lineage>
        <taxon>Eukaryota</taxon>
        <taxon>Fungi</taxon>
        <taxon>Dikarya</taxon>
        <taxon>Ascomycota</taxon>
        <taxon>Pezizomycotina</taxon>
        <taxon>Leotiomycetes</taxon>
        <taxon>Helotiales</taxon>
        <taxon>Helotiaceae</taxon>
        <taxon>Hymenoscyphus</taxon>
    </lineage>
</organism>
<reference evidence="2" key="1">
    <citation type="submission" date="2021-07" db="EMBL/GenBank/DDBJ databases">
        <authorList>
            <person name="Durling M."/>
        </authorList>
    </citation>
    <scope>NUCLEOTIDE SEQUENCE</scope>
</reference>
<protein>
    <recommendedName>
        <fullName evidence="4">Transmembrane protein</fullName>
    </recommendedName>
</protein>
<evidence type="ECO:0000313" key="3">
    <source>
        <dbReference type="Proteomes" id="UP000701801"/>
    </source>
</evidence>